<dbReference type="EMBL" id="QQWG01000006">
    <property type="protein sequence ID" value="RRG22119.1"/>
    <property type="molecule type" value="Genomic_DNA"/>
</dbReference>
<name>A0A425Y2A2_9BACT</name>
<gene>
    <name evidence="1" type="ORF">DWB61_07890</name>
</gene>
<sequence>MEIFINHNKVSTFKGARLCDALMSYSKETYKLLIEKEIWLEDERGNPMDADGRLWDGIQLFIKLKAK</sequence>
<proteinExistence type="predicted"/>
<reference evidence="1 2" key="1">
    <citation type="submission" date="2018-07" db="EMBL/GenBank/DDBJ databases">
        <title>Draft genome sequence of Ancylomarina sp. M1P.</title>
        <authorList>
            <person name="Yadav S."/>
            <person name="Villanueva L."/>
            <person name="Damste J.S.S."/>
        </authorList>
    </citation>
    <scope>NUCLEOTIDE SEQUENCE [LARGE SCALE GENOMIC DNA]</scope>
    <source>
        <strain evidence="1 2">M1P</strain>
    </source>
</reference>
<dbReference type="OrthoDB" id="1122585at2"/>
<accession>A0A425Y2A2</accession>
<comment type="caution">
    <text evidence="1">The sequence shown here is derived from an EMBL/GenBank/DDBJ whole genome shotgun (WGS) entry which is preliminary data.</text>
</comment>
<keyword evidence="2" id="KW-1185">Reference proteome</keyword>
<organism evidence="1 2">
    <name type="scientific">Ancylomarina euxinus</name>
    <dbReference type="NCBI Taxonomy" id="2283627"/>
    <lineage>
        <taxon>Bacteria</taxon>
        <taxon>Pseudomonadati</taxon>
        <taxon>Bacteroidota</taxon>
        <taxon>Bacteroidia</taxon>
        <taxon>Marinilabiliales</taxon>
        <taxon>Marinifilaceae</taxon>
        <taxon>Ancylomarina</taxon>
    </lineage>
</organism>
<dbReference type="AlphaFoldDB" id="A0A425Y2A2"/>
<evidence type="ECO:0000313" key="2">
    <source>
        <dbReference type="Proteomes" id="UP000285794"/>
    </source>
</evidence>
<dbReference type="Proteomes" id="UP000285794">
    <property type="component" value="Unassembled WGS sequence"/>
</dbReference>
<dbReference type="RefSeq" id="WP_125030349.1">
    <property type="nucleotide sequence ID" value="NZ_JAPXVP010000006.1"/>
</dbReference>
<protein>
    <submittedName>
        <fullName evidence="1">Uncharacterized protein</fullName>
    </submittedName>
</protein>
<evidence type="ECO:0000313" key="1">
    <source>
        <dbReference type="EMBL" id="RRG22119.1"/>
    </source>
</evidence>